<keyword evidence="1" id="KW-0812">Transmembrane</keyword>
<name>A0A2S0M9T7_MEGEL</name>
<evidence type="ECO:0000256" key="1">
    <source>
        <dbReference type="SAM" id="Phobius"/>
    </source>
</evidence>
<evidence type="ECO:0000313" key="3">
    <source>
        <dbReference type="Proteomes" id="UP000238358"/>
    </source>
</evidence>
<dbReference type="InterPro" id="IPR038750">
    <property type="entry name" value="YczE/YyaS-like"/>
</dbReference>
<keyword evidence="1" id="KW-0472">Membrane</keyword>
<dbReference type="AlphaFoldDB" id="A0A2S0M9T7"/>
<dbReference type="PANTHER" id="PTHR40078">
    <property type="entry name" value="INTEGRAL MEMBRANE PROTEIN-RELATED"/>
    <property type="match status" value="1"/>
</dbReference>
<proteinExistence type="predicted"/>
<dbReference type="PANTHER" id="PTHR40078:SF1">
    <property type="entry name" value="INTEGRAL MEMBRANE PROTEIN"/>
    <property type="match status" value="1"/>
</dbReference>
<evidence type="ECO:0008006" key="4">
    <source>
        <dbReference type="Google" id="ProtNLM"/>
    </source>
</evidence>
<feature type="transmembrane region" description="Helical" evidence="1">
    <location>
        <begin position="109"/>
        <end position="129"/>
    </location>
</feature>
<gene>
    <name evidence="2" type="ORF">C6Y28_11540</name>
</gene>
<dbReference type="Pfam" id="PF19700">
    <property type="entry name" value="DUF6198"/>
    <property type="match status" value="1"/>
</dbReference>
<dbReference type="Proteomes" id="UP000238358">
    <property type="component" value="Chromosome"/>
</dbReference>
<accession>A0A2S0M9T7</accession>
<feature type="transmembrane region" description="Helical" evidence="1">
    <location>
        <begin position="84"/>
        <end position="103"/>
    </location>
</feature>
<reference evidence="2 3" key="1">
    <citation type="journal article" date="2018" name="Genome Announc.">
        <title>Complete genomes of two Megasphaera elsdenii strains, NCIMB 702410 and ATCC 25940.</title>
        <authorList>
            <person name="Hatmaker E.A."/>
            <person name="O'Dell K."/>
            <person name="Riley L.A."/>
            <person name="Klingeman D.M."/>
            <person name="Guss A.M."/>
        </authorList>
    </citation>
    <scope>NUCLEOTIDE SEQUENCE [LARGE SCALE GENOMIC DNA]</scope>
    <source>
        <strain evidence="2 3">NCIMB702410</strain>
    </source>
</reference>
<feature type="transmembrane region" description="Helical" evidence="1">
    <location>
        <begin position="160"/>
        <end position="180"/>
    </location>
</feature>
<evidence type="ECO:0000313" key="2">
    <source>
        <dbReference type="EMBL" id="AVO28202.1"/>
    </source>
</evidence>
<sequence>MRQMHYKRIRIPVFILSILTTAFGIDLITAASLGTSPISSVPLVLSFYFPWTFGQLTFVMNMAFIVLQFLLLRRNFRPLEILQVGINVIFSYALDLYMPLLAGLQHLSLPLQVLFLVLGCAVLGFGICIETASQVLMVPGDGAVKAIAQVGKWRMGSTKVAFDTTMVTLAVILSFLYGGLGTLSGLGIGTVISAMLVGRFVNFFNRHVFFIERLVRLSLADENRGAAPAAVAENR</sequence>
<keyword evidence="1" id="KW-1133">Transmembrane helix</keyword>
<dbReference type="EMBL" id="CP027569">
    <property type="protein sequence ID" value="AVO28202.1"/>
    <property type="molecule type" value="Genomic_DNA"/>
</dbReference>
<dbReference type="OrthoDB" id="87655at2"/>
<feature type="transmembrane region" description="Helical" evidence="1">
    <location>
        <begin position="48"/>
        <end position="72"/>
    </location>
</feature>
<protein>
    <recommendedName>
        <fullName evidence="4">YitT family protein</fullName>
    </recommendedName>
</protein>
<organism evidence="2 3">
    <name type="scientific">Megasphaera elsdenii</name>
    <dbReference type="NCBI Taxonomy" id="907"/>
    <lineage>
        <taxon>Bacteria</taxon>
        <taxon>Bacillati</taxon>
        <taxon>Bacillota</taxon>
        <taxon>Negativicutes</taxon>
        <taxon>Veillonellales</taxon>
        <taxon>Veillonellaceae</taxon>
        <taxon>Megasphaera</taxon>
    </lineage>
</organism>
<dbReference type="RefSeq" id="WP_051524957.1">
    <property type="nucleotide sequence ID" value="NZ_CP027569.1"/>
</dbReference>